<organism evidence="2 3">
    <name type="scientific">Novipirellula galeiformis</name>
    <dbReference type="NCBI Taxonomy" id="2528004"/>
    <lineage>
        <taxon>Bacteria</taxon>
        <taxon>Pseudomonadati</taxon>
        <taxon>Planctomycetota</taxon>
        <taxon>Planctomycetia</taxon>
        <taxon>Pirellulales</taxon>
        <taxon>Pirellulaceae</taxon>
        <taxon>Novipirellula</taxon>
    </lineage>
</organism>
<dbReference type="RefSeq" id="WP_197169398.1">
    <property type="nucleotide sequence ID" value="NZ_SJPT01000008.1"/>
</dbReference>
<dbReference type="SUPFAM" id="SSF55961">
    <property type="entry name" value="Bet v1-like"/>
    <property type="match status" value="1"/>
</dbReference>
<dbReference type="InterPro" id="IPR019587">
    <property type="entry name" value="Polyketide_cyclase/dehydratase"/>
</dbReference>
<dbReference type="InterPro" id="IPR011256">
    <property type="entry name" value="Reg_factor_effector_dom_sf"/>
</dbReference>
<dbReference type="Pfam" id="PF06445">
    <property type="entry name" value="GyrI-like"/>
    <property type="match status" value="1"/>
</dbReference>
<comment type="caution">
    <text evidence="2">The sequence shown here is derived from an EMBL/GenBank/DDBJ whole genome shotgun (WGS) entry which is preliminary data.</text>
</comment>
<dbReference type="EMBL" id="SJPT01000008">
    <property type="protein sequence ID" value="TWU20630.1"/>
    <property type="molecule type" value="Genomic_DNA"/>
</dbReference>
<dbReference type="CDD" id="cd07818">
    <property type="entry name" value="SRPBCC_1"/>
    <property type="match status" value="1"/>
</dbReference>
<proteinExistence type="predicted"/>
<dbReference type="InterPro" id="IPR010499">
    <property type="entry name" value="AraC_E-bd"/>
</dbReference>
<reference evidence="2 3" key="1">
    <citation type="submission" date="2019-02" db="EMBL/GenBank/DDBJ databases">
        <title>Deep-cultivation of Planctomycetes and their phenomic and genomic characterization uncovers novel biology.</title>
        <authorList>
            <person name="Wiegand S."/>
            <person name="Jogler M."/>
            <person name="Boedeker C."/>
            <person name="Pinto D."/>
            <person name="Vollmers J."/>
            <person name="Rivas-Marin E."/>
            <person name="Kohn T."/>
            <person name="Peeters S.H."/>
            <person name="Heuer A."/>
            <person name="Rast P."/>
            <person name="Oberbeckmann S."/>
            <person name="Bunk B."/>
            <person name="Jeske O."/>
            <person name="Meyerdierks A."/>
            <person name="Storesund J.E."/>
            <person name="Kallscheuer N."/>
            <person name="Luecker S."/>
            <person name="Lage O.M."/>
            <person name="Pohl T."/>
            <person name="Merkel B.J."/>
            <person name="Hornburger P."/>
            <person name="Mueller R.-W."/>
            <person name="Bruemmer F."/>
            <person name="Labrenz M."/>
            <person name="Spormann A.M."/>
            <person name="Op Den Camp H."/>
            <person name="Overmann J."/>
            <person name="Amann R."/>
            <person name="Jetten M.S.M."/>
            <person name="Mascher T."/>
            <person name="Medema M.H."/>
            <person name="Devos D.P."/>
            <person name="Kaster A.-K."/>
            <person name="Ovreas L."/>
            <person name="Rohde M."/>
            <person name="Galperin M.Y."/>
            <person name="Jogler C."/>
        </authorList>
    </citation>
    <scope>NUCLEOTIDE SEQUENCE [LARGE SCALE GENOMIC DNA]</scope>
    <source>
        <strain evidence="2 3">Pla52o</strain>
    </source>
</reference>
<dbReference type="Gene3D" id="3.20.80.10">
    <property type="entry name" value="Regulatory factor, effector binding domain"/>
    <property type="match status" value="1"/>
</dbReference>
<dbReference type="InterPro" id="IPR023393">
    <property type="entry name" value="START-like_dom_sf"/>
</dbReference>
<evidence type="ECO:0000313" key="2">
    <source>
        <dbReference type="EMBL" id="TWU20630.1"/>
    </source>
</evidence>
<name>A0A5C6C7M1_9BACT</name>
<dbReference type="SUPFAM" id="SSF55136">
    <property type="entry name" value="Probable bacterial effector-binding domain"/>
    <property type="match status" value="1"/>
</dbReference>
<dbReference type="Gene3D" id="3.30.530.20">
    <property type="match status" value="1"/>
</dbReference>
<sequence length="310" mass="35065">MPAFHVSRSLEIASPPEVVFDYVADFGNWTKWSPWLGIDPDAVVTVSSNPNSVGSIYRWKGDLVGQGEVEHLHLEPACRIEEEIRFVKPFKSKSKVRFVFEPAPSGTVVSWQMDGKLPWFMFWMRSSMETYVGMDYDRGLKMLREQLETGEVLSKTEVHGVESVPPIDFYGLSDTCPISEVGPAMDRIFSKIQMRLTEVDVAIDASMLSAYHPCDLKQHEFRFTSGYAVGEDEGMAAGLAHCHLRGGSALHVRHIGSYENLGNAWSGAYQYARYKKLKVLRQDAYEIYRNDPHSTPPCDRITDIYLPVKS</sequence>
<feature type="domain" description="AraC effector-binding" evidence="1">
    <location>
        <begin position="157"/>
        <end position="309"/>
    </location>
</feature>
<accession>A0A5C6C7M1</accession>
<evidence type="ECO:0000259" key="1">
    <source>
        <dbReference type="SMART" id="SM00871"/>
    </source>
</evidence>
<dbReference type="Proteomes" id="UP000316304">
    <property type="component" value="Unassembled WGS sequence"/>
</dbReference>
<evidence type="ECO:0000313" key="3">
    <source>
        <dbReference type="Proteomes" id="UP000316304"/>
    </source>
</evidence>
<dbReference type="SMART" id="SM00871">
    <property type="entry name" value="AraC_E_bind"/>
    <property type="match status" value="1"/>
</dbReference>
<protein>
    <submittedName>
        <fullName evidence="2">Polyketide cyclase / dehydrase and lipid transport</fullName>
    </submittedName>
</protein>
<dbReference type="Pfam" id="PF10604">
    <property type="entry name" value="Polyketide_cyc2"/>
    <property type="match status" value="1"/>
</dbReference>
<keyword evidence="3" id="KW-1185">Reference proteome</keyword>
<dbReference type="InterPro" id="IPR029442">
    <property type="entry name" value="GyrI-like"/>
</dbReference>
<dbReference type="AlphaFoldDB" id="A0A5C6C7M1"/>
<gene>
    <name evidence="2" type="ORF">Pla52o_45080</name>
</gene>